<dbReference type="RefSeq" id="WP_035399041.1">
    <property type="nucleotide sequence ID" value="NZ_CP042163.1"/>
</dbReference>
<reference evidence="1 2" key="1">
    <citation type="submission" date="2023-03" db="EMBL/GenBank/DDBJ databases">
        <title>Bacillus Genome Sequencing.</title>
        <authorList>
            <person name="Dunlap C."/>
        </authorList>
    </citation>
    <scope>NUCLEOTIDE SEQUENCE [LARGE SCALE GENOMIC DNA]</scope>
    <source>
        <strain evidence="1 2">B-4107</strain>
    </source>
</reference>
<dbReference type="Pfam" id="PF08812">
    <property type="entry name" value="YtxC"/>
    <property type="match status" value="1"/>
</dbReference>
<dbReference type="InterPro" id="IPR014199">
    <property type="entry name" value="Spore_YtxC"/>
</dbReference>
<evidence type="ECO:0000313" key="1">
    <source>
        <dbReference type="EMBL" id="MED4129197.1"/>
    </source>
</evidence>
<comment type="caution">
    <text evidence="1">The sequence shown here is derived from an EMBL/GenBank/DDBJ whole genome shotgun (WGS) entry which is preliminary data.</text>
</comment>
<accession>A0ABU6NQY6</accession>
<gene>
    <name evidence="1" type="primary">ytxC</name>
    <name evidence="1" type="ORF">P5F74_13720</name>
</gene>
<dbReference type="Proteomes" id="UP001341820">
    <property type="component" value="Unassembled WGS sequence"/>
</dbReference>
<organism evidence="1 2">
    <name type="scientific">Shouchella miscanthi</name>
    <dbReference type="NCBI Taxonomy" id="2598861"/>
    <lineage>
        <taxon>Bacteria</taxon>
        <taxon>Bacillati</taxon>
        <taxon>Bacillota</taxon>
        <taxon>Bacilli</taxon>
        <taxon>Bacillales</taxon>
        <taxon>Bacillaceae</taxon>
        <taxon>Shouchella</taxon>
    </lineage>
</organism>
<evidence type="ECO:0000313" key="2">
    <source>
        <dbReference type="Proteomes" id="UP001341820"/>
    </source>
</evidence>
<protein>
    <submittedName>
        <fullName evidence="1">Sporulation protein YtxC</fullName>
    </submittedName>
</protein>
<sequence length="285" mass="33854">MLAIYFEDKGNYDRLAKKIAKSIKQFHELGINATMEQREGNELRFLLTDETDQSDDPYYSFLAALLTEDVIETKEHLLLNQFAYNEYNLVEEEQKQVISIAQAMLNEDREDVVSKRLASSRCTALYTAFLYQLKAQDSLFYEPFLTFRMKAYTEIVMDCLELAVDEYWLEQEHQTTLDVIRQTVGQQKTKRRVIYLVHDETFRFYDDAFRELTKDECHFYMAERTGDHTVAGKMEYLILALIEMSPEYIYLFTKQPDHHTILLIQSIYQERLKVYPFERYATTSK</sequence>
<dbReference type="EMBL" id="JAROAS010000028">
    <property type="protein sequence ID" value="MED4129197.1"/>
    <property type="molecule type" value="Genomic_DNA"/>
</dbReference>
<name>A0ABU6NQY6_9BACI</name>
<proteinExistence type="predicted"/>
<keyword evidence="2" id="KW-1185">Reference proteome</keyword>